<keyword evidence="1" id="KW-0472">Membrane</keyword>
<reference evidence="2" key="1">
    <citation type="journal article" date="2022" name="bioRxiv">
        <title>Sequencing and chromosome-scale assembly of the giantPleurodeles waltlgenome.</title>
        <authorList>
            <person name="Brown T."/>
            <person name="Elewa A."/>
            <person name="Iarovenko S."/>
            <person name="Subramanian E."/>
            <person name="Araus A.J."/>
            <person name="Petzold A."/>
            <person name="Susuki M."/>
            <person name="Suzuki K.-i.T."/>
            <person name="Hayashi T."/>
            <person name="Toyoda A."/>
            <person name="Oliveira C."/>
            <person name="Osipova E."/>
            <person name="Leigh N.D."/>
            <person name="Simon A."/>
            <person name="Yun M.H."/>
        </authorList>
    </citation>
    <scope>NUCLEOTIDE SEQUENCE</scope>
    <source>
        <strain evidence="2">20211129_DDA</strain>
        <tissue evidence="2">Liver</tissue>
    </source>
</reference>
<keyword evidence="3" id="KW-1185">Reference proteome</keyword>
<comment type="caution">
    <text evidence="2">The sequence shown here is derived from an EMBL/GenBank/DDBJ whole genome shotgun (WGS) entry which is preliminary data.</text>
</comment>
<gene>
    <name evidence="2" type="ORF">NDU88_003966</name>
</gene>
<name>A0AAV7LPK8_PLEWA</name>
<organism evidence="2 3">
    <name type="scientific">Pleurodeles waltl</name>
    <name type="common">Iberian ribbed newt</name>
    <dbReference type="NCBI Taxonomy" id="8319"/>
    <lineage>
        <taxon>Eukaryota</taxon>
        <taxon>Metazoa</taxon>
        <taxon>Chordata</taxon>
        <taxon>Craniata</taxon>
        <taxon>Vertebrata</taxon>
        <taxon>Euteleostomi</taxon>
        <taxon>Amphibia</taxon>
        <taxon>Batrachia</taxon>
        <taxon>Caudata</taxon>
        <taxon>Salamandroidea</taxon>
        <taxon>Salamandridae</taxon>
        <taxon>Pleurodelinae</taxon>
        <taxon>Pleurodeles</taxon>
    </lineage>
</organism>
<evidence type="ECO:0000313" key="2">
    <source>
        <dbReference type="EMBL" id="KAJ1090838.1"/>
    </source>
</evidence>
<dbReference type="AlphaFoldDB" id="A0AAV7LPK8"/>
<evidence type="ECO:0000256" key="1">
    <source>
        <dbReference type="SAM" id="Phobius"/>
    </source>
</evidence>
<keyword evidence="1" id="KW-1133">Transmembrane helix</keyword>
<dbReference type="EMBL" id="JANPWB010000015">
    <property type="protein sequence ID" value="KAJ1090838.1"/>
    <property type="molecule type" value="Genomic_DNA"/>
</dbReference>
<accession>A0AAV7LPK8</accession>
<keyword evidence="1" id="KW-0812">Transmembrane</keyword>
<feature type="transmembrane region" description="Helical" evidence="1">
    <location>
        <begin position="31"/>
        <end position="48"/>
    </location>
</feature>
<sequence>MSRGDGIEHPPVRCYTGPLVRDRAIVDGDDAFVGAFCFASIVAVVIVINDKGDDEIIMDKDAVKNIDIAVVAVTVEAAIDEAIVDDGVINEKVNCKVETANIDFVDDGNDFDGFLE</sequence>
<evidence type="ECO:0000313" key="3">
    <source>
        <dbReference type="Proteomes" id="UP001066276"/>
    </source>
</evidence>
<dbReference type="Proteomes" id="UP001066276">
    <property type="component" value="Chromosome 11"/>
</dbReference>
<protein>
    <submittedName>
        <fullName evidence="2">Uncharacterized protein</fullName>
    </submittedName>
</protein>
<proteinExistence type="predicted"/>